<feature type="transmembrane region" description="Helical" evidence="1">
    <location>
        <begin position="52"/>
        <end position="72"/>
    </location>
</feature>
<dbReference type="RefSeq" id="WP_372563722.1">
    <property type="nucleotide sequence ID" value="NZ_JBGOSP010000010.1"/>
</dbReference>
<sequence>MRAPAAPPAQKIEALQSLQAGLTKVLVTVAVVAMAFTATNVTLFAIDHHIPPVIAWLLDPMVAVALGAVLIVDGRLSEHGVHPSGWASALRWFAGLSTWLMNCWSSLWPTGSPFGVPRHVDPAGLVLHSIPPVLLIILAEAITFYRRAILDRIAVLRVQVDTPNARVDTPAARPVTTPPANTVPIVGERPAVRGAPQVICGAQRLYTLAVPPVSTPDPSGEPESQRLSTEQALNVIRVCWVNGESIRTAARKSTRSSSYVQTVYARLNASKEEPAQLALTVGSGQ</sequence>
<dbReference type="Proteomes" id="UP001571476">
    <property type="component" value="Unassembled WGS sequence"/>
</dbReference>
<evidence type="ECO:0000313" key="3">
    <source>
        <dbReference type="Proteomes" id="UP001571476"/>
    </source>
</evidence>
<evidence type="ECO:0000256" key="1">
    <source>
        <dbReference type="SAM" id="Phobius"/>
    </source>
</evidence>
<keyword evidence="3" id="KW-1185">Reference proteome</keyword>
<gene>
    <name evidence="2" type="ORF">ACEG43_21040</name>
</gene>
<reference evidence="2 3" key="1">
    <citation type="submission" date="2024-08" db="EMBL/GenBank/DDBJ databases">
        <title>Genome sequence of Streptomyces aureus CACIA-1.46HGO.</title>
        <authorList>
            <person name="Evangelista-Martinez Z."/>
        </authorList>
    </citation>
    <scope>NUCLEOTIDE SEQUENCE [LARGE SCALE GENOMIC DNA]</scope>
    <source>
        <strain evidence="2 3">CACIA-1.46HGO</strain>
    </source>
</reference>
<proteinExistence type="predicted"/>
<dbReference type="EMBL" id="JBGOSP010000010">
    <property type="protein sequence ID" value="MFA3838630.1"/>
    <property type="molecule type" value="Genomic_DNA"/>
</dbReference>
<organism evidence="2 3">
    <name type="scientific">Streptomyces aureus</name>
    <dbReference type="NCBI Taxonomy" id="193461"/>
    <lineage>
        <taxon>Bacteria</taxon>
        <taxon>Bacillati</taxon>
        <taxon>Actinomycetota</taxon>
        <taxon>Actinomycetes</taxon>
        <taxon>Kitasatosporales</taxon>
        <taxon>Streptomycetaceae</taxon>
        <taxon>Streptomyces</taxon>
    </lineage>
</organism>
<feature type="transmembrane region" description="Helical" evidence="1">
    <location>
        <begin position="92"/>
        <end position="111"/>
    </location>
</feature>
<keyword evidence="1" id="KW-0472">Membrane</keyword>
<name>A0ABV4SJK3_9ACTN</name>
<keyword evidence="1" id="KW-1133">Transmembrane helix</keyword>
<feature type="transmembrane region" description="Helical" evidence="1">
    <location>
        <begin position="123"/>
        <end position="145"/>
    </location>
</feature>
<comment type="caution">
    <text evidence="2">The sequence shown here is derived from an EMBL/GenBank/DDBJ whole genome shotgun (WGS) entry which is preliminary data.</text>
</comment>
<evidence type="ECO:0000313" key="2">
    <source>
        <dbReference type="EMBL" id="MFA3838630.1"/>
    </source>
</evidence>
<feature type="transmembrane region" description="Helical" evidence="1">
    <location>
        <begin position="21"/>
        <end position="46"/>
    </location>
</feature>
<evidence type="ECO:0008006" key="4">
    <source>
        <dbReference type="Google" id="ProtNLM"/>
    </source>
</evidence>
<protein>
    <recommendedName>
        <fullName evidence="4">HTH luxR-type domain-containing protein</fullName>
    </recommendedName>
</protein>
<accession>A0ABV4SJK3</accession>
<keyword evidence="1" id="KW-0812">Transmembrane</keyword>